<dbReference type="AlphaFoldDB" id="A0A226N5R8"/>
<name>A0A226N5R8_CALSU</name>
<reference evidence="1 2" key="1">
    <citation type="submission" date="2016-07" db="EMBL/GenBank/DDBJ databases">
        <title>Disparate Historic Effective Population Sizes Predicted by Modern Levels of Genome Diversity for the Scaled Quail (Callipepla squamata) and the Northern Bobwhite (Colinus virginianus): Inferences from First and Second Generation Draft Genome Assemblies for Sympatric New World Quail.</title>
        <authorList>
            <person name="Oldeschulte D.L."/>
            <person name="Halley Y.A."/>
            <person name="Bhattarai E.K."/>
            <person name="Brashear W.A."/>
            <person name="Hill J."/>
            <person name="Metz R.P."/>
            <person name="Johnson C.D."/>
            <person name="Rollins D."/>
            <person name="Peterson M.J."/>
            <person name="Bickhart D.M."/>
            <person name="Decker J.E."/>
            <person name="Seabury C.M."/>
        </authorList>
    </citation>
    <scope>NUCLEOTIDE SEQUENCE [LARGE SCALE GENOMIC DNA]</scope>
    <source>
        <strain evidence="1 2">Texas</strain>
        <tissue evidence="1">Leg muscle</tissue>
    </source>
</reference>
<proteinExistence type="predicted"/>
<evidence type="ECO:0000313" key="2">
    <source>
        <dbReference type="Proteomes" id="UP000198323"/>
    </source>
</evidence>
<dbReference type="STRING" id="9009.A0A226N5R8"/>
<dbReference type="EMBL" id="MCFN01000203">
    <property type="protein sequence ID" value="OXB62650.1"/>
    <property type="molecule type" value="Genomic_DNA"/>
</dbReference>
<sequence length="109" mass="11970">MKNLAAEDVPGDVKQDLSSMIAQGILGLMRPLLGGLKVSKTHFVYFCEVAEQNCILSKPVSRRGFSSTCKLQGAPEESRLQRHAKAFLAYKHTSPSRGSAELLHLFTHS</sequence>
<accession>A0A226N5R8</accession>
<gene>
    <name evidence="1" type="ORF">ASZ78_006469</name>
</gene>
<comment type="caution">
    <text evidence="1">The sequence shown here is derived from an EMBL/GenBank/DDBJ whole genome shotgun (WGS) entry which is preliminary data.</text>
</comment>
<protein>
    <submittedName>
        <fullName evidence="1">Uncharacterized protein</fullName>
    </submittedName>
</protein>
<dbReference type="Proteomes" id="UP000198323">
    <property type="component" value="Unassembled WGS sequence"/>
</dbReference>
<organism evidence="1 2">
    <name type="scientific">Callipepla squamata</name>
    <name type="common">Scaled quail</name>
    <dbReference type="NCBI Taxonomy" id="9009"/>
    <lineage>
        <taxon>Eukaryota</taxon>
        <taxon>Metazoa</taxon>
        <taxon>Chordata</taxon>
        <taxon>Craniata</taxon>
        <taxon>Vertebrata</taxon>
        <taxon>Euteleostomi</taxon>
        <taxon>Archelosauria</taxon>
        <taxon>Archosauria</taxon>
        <taxon>Dinosauria</taxon>
        <taxon>Saurischia</taxon>
        <taxon>Theropoda</taxon>
        <taxon>Coelurosauria</taxon>
        <taxon>Aves</taxon>
        <taxon>Neognathae</taxon>
        <taxon>Galloanserae</taxon>
        <taxon>Galliformes</taxon>
        <taxon>Odontophoridae</taxon>
        <taxon>Callipepla</taxon>
    </lineage>
</organism>
<evidence type="ECO:0000313" key="1">
    <source>
        <dbReference type="EMBL" id="OXB62650.1"/>
    </source>
</evidence>
<keyword evidence="2" id="KW-1185">Reference proteome</keyword>